<feature type="compositionally biased region" description="Low complexity" evidence="7">
    <location>
        <begin position="851"/>
        <end position="869"/>
    </location>
</feature>
<evidence type="ECO:0000256" key="2">
    <source>
        <dbReference type="ARBA" id="ARBA00022723"/>
    </source>
</evidence>
<feature type="compositionally biased region" description="Basic and acidic residues" evidence="7">
    <location>
        <begin position="931"/>
        <end position="945"/>
    </location>
</feature>
<accession>A0ABR3IRC7</accession>
<keyword evidence="9" id="KW-1185">Reference proteome</keyword>
<dbReference type="EMBL" id="JASNQZ010000015">
    <property type="protein sequence ID" value="KAL0945856.1"/>
    <property type="molecule type" value="Genomic_DNA"/>
</dbReference>
<keyword evidence="3" id="KW-0677">Repeat</keyword>
<keyword evidence="5" id="KW-0862">Zinc</keyword>
<feature type="region of interest" description="Disordered" evidence="7">
    <location>
        <begin position="1137"/>
        <end position="1158"/>
    </location>
</feature>
<dbReference type="InterPro" id="IPR001680">
    <property type="entry name" value="WD40_rpt"/>
</dbReference>
<dbReference type="Gene3D" id="2.130.10.10">
    <property type="entry name" value="YVTN repeat-like/Quinoprotein amine dehydrogenase"/>
    <property type="match status" value="1"/>
</dbReference>
<evidence type="ECO:0000256" key="3">
    <source>
        <dbReference type="ARBA" id="ARBA00022737"/>
    </source>
</evidence>
<evidence type="ECO:0000313" key="9">
    <source>
        <dbReference type="Proteomes" id="UP001556367"/>
    </source>
</evidence>
<dbReference type="PANTHER" id="PTHR46200">
    <property type="entry name" value="GATOR COMPLEX PROTEIN WDR24"/>
    <property type="match status" value="1"/>
</dbReference>
<evidence type="ECO:0000256" key="7">
    <source>
        <dbReference type="SAM" id="MobiDB-lite"/>
    </source>
</evidence>
<evidence type="ECO:0000256" key="6">
    <source>
        <dbReference type="PROSITE-ProRule" id="PRU00221"/>
    </source>
</evidence>
<protein>
    <submittedName>
        <fullName evidence="8">Uncharacterized protein</fullName>
    </submittedName>
</protein>
<keyword evidence="2" id="KW-0479">Metal-binding</keyword>
<feature type="compositionally biased region" description="Basic and acidic residues" evidence="7">
    <location>
        <begin position="906"/>
        <end position="915"/>
    </location>
</feature>
<feature type="region of interest" description="Disordered" evidence="7">
    <location>
        <begin position="613"/>
        <end position="876"/>
    </location>
</feature>
<dbReference type="Proteomes" id="UP001556367">
    <property type="component" value="Unassembled WGS sequence"/>
</dbReference>
<dbReference type="InterPro" id="IPR019775">
    <property type="entry name" value="WD40_repeat_CS"/>
</dbReference>
<feature type="compositionally biased region" description="Acidic residues" evidence="7">
    <location>
        <begin position="740"/>
        <end position="753"/>
    </location>
</feature>
<keyword evidence="4" id="KW-0863">Zinc-finger</keyword>
<name>A0ABR3IRC7_9AGAR</name>
<evidence type="ECO:0000256" key="1">
    <source>
        <dbReference type="ARBA" id="ARBA00022574"/>
    </source>
</evidence>
<dbReference type="InterPro" id="IPR036322">
    <property type="entry name" value="WD40_repeat_dom_sf"/>
</dbReference>
<evidence type="ECO:0000256" key="4">
    <source>
        <dbReference type="ARBA" id="ARBA00022771"/>
    </source>
</evidence>
<evidence type="ECO:0000256" key="5">
    <source>
        <dbReference type="ARBA" id="ARBA00022833"/>
    </source>
</evidence>
<reference evidence="9" key="1">
    <citation type="submission" date="2024-06" db="EMBL/GenBank/DDBJ databases">
        <title>Multi-omics analyses provide insights into the biosynthesis of the anticancer antibiotic pleurotin in Hohenbuehelia grisea.</title>
        <authorList>
            <person name="Weaver J.A."/>
            <person name="Alberti F."/>
        </authorList>
    </citation>
    <scope>NUCLEOTIDE SEQUENCE [LARGE SCALE GENOMIC DNA]</scope>
    <source>
        <strain evidence="9">T-177</strain>
    </source>
</reference>
<dbReference type="InterPro" id="IPR037590">
    <property type="entry name" value="WDR24"/>
</dbReference>
<feature type="repeat" description="WD" evidence="6">
    <location>
        <begin position="154"/>
        <end position="196"/>
    </location>
</feature>
<dbReference type="Pfam" id="PF00400">
    <property type="entry name" value="WD40"/>
    <property type="match status" value="2"/>
</dbReference>
<feature type="compositionally biased region" description="Acidic residues" evidence="7">
    <location>
        <begin position="791"/>
        <end position="802"/>
    </location>
</feature>
<dbReference type="InterPro" id="IPR015943">
    <property type="entry name" value="WD40/YVTN_repeat-like_dom_sf"/>
</dbReference>
<gene>
    <name evidence="8" type="ORF">HGRIS_012140</name>
</gene>
<evidence type="ECO:0000313" key="8">
    <source>
        <dbReference type="EMBL" id="KAL0945856.1"/>
    </source>
</evidence>
<dbReference type="PROSITE" id="PS00678">
    <property type="entry name" value="WD_REPEATS_1"/>
    <property type="match status" value="2"/>
</dbReference>
<feature type="repeat" description="WD" evidence="6">
    <location>
        <begin position="283"/>
        <end position="305"/>
    </location>
</feature>
<organism evidence="8 9">
    <name type="scientific">Hohenbuehelia grisea</name>
    <dbReference type="NCBI Taxonomy" id="104357"/>
    <lineage>
        <taxon>Eukaryota</taxon>
        <taxon>Fungi</taxon>
        <taxon>Dikarya</taxon>
        <taxon>Basidiomycota</taxon>
        <taxon>Agaricomycotina</taxon>
        <taxon>Agaricomycetes</taxon>
        <taxon>Agaricomycetidae</taxon>
        <taxon>Agaricales</taxon>
        <taxon>Pleurotineae</taxon>
        <taxon>Pleurotaceae</taxon>
        <taxon>Hohenbuehelia</taxon>
    </lineage>
</organism>
<dbReference type="SMART" id="SM00320">
    <property type="entry name" value="WD40"/>
    <property type="match status" value="4"/>
</dbReference>
<sequence>MLTGSSYSHRGRRMSAVTPLISVDLFSDARTHPSPGPSRNVRLPRVTTNGNGAISKSPDGMRCAVVGNDSLRIVRISDPSQVHHSEHKSVTGRGGYRIDASRNYWEGNGLSSANTDVAWCSGVLSNKIVTSARNGEICMWDINKSGASKCERREKGHHRSIHALAVSPFVEHYCVTGSADGDLRIWDLRDMSKSLMKIRHQTSIRAAVFSPNESQPLQAVVGLENGSLFRWDLKMGQRGQLDRVPVAHTGIVTTLDWCNASNGIPGPISDILAEPYTGGMGWLASGGLDNCVKIWDLTTPSASAHIPHKPTYVLHPSFPVRRIMWRPGYACEIAVVSNAEFGTGSNPDLAQTPLVPGHPDFLLDQKLAFQGKQLAGDPVEIWDARRGWIAKWAINGSAGEGGVTDIEFGDANALWALHSSGAFSQIDVRNSARPIDAVSRVATSWQPGGSLAFVTDRPGRFEIPYDDITPSKRAIAEERRIKFKALGDLTHVPNSQNMGVYHDDLATNELEIFEVLARGYIYEGKDRVSICETNADVAYEAGNIVAAQTWLLLGASLTDLVPESMLAQSPSGSQEPVMSKSKSAPAVLLSSLSTPDDFNRSFDSASAALPKLSPIASRNPMRTERSLSATRRITPTSSNSSSPHLLPGALPPITPRRPSVAGPRESASGTALMRRSSLFRRQSTSASTAVAMVTATSTSSTPSIMSASPNDWSSSTRYAGEGALDDSDSDSDGRGHEGDDNAGSEDSSEEESDLQPLVSPALSGTRTGMPMNPSPLSQVAAGRARWTEESSDREDSDTDSDDASPSPRSTDTEHSGDSDSPTRNGKRRMFSPKRRRRSAHVKSRSRSSTVASLAAPGLESLSSSSATHTLAKHESRSSIRTVIAGEVSFRDTTPDRAVDQSIGDANVDKQKHPPADDGVGNEANGGVPGHSNEESPSHDQTERRSEVIIADEDTLRDIGWEALREAVGRYADDGDVQMCAMLALVAPKELRISPVRCSRYVEAYLDVLTRLRLFACCAYIRKYTISEQIRELTLVQTLIYTSCGKCRKPLAVAAGNKAFGEVVKGGFAYCLACKQNCVTCAICRLPVRSLLFQCAVCSHGGHQLCYKRYYSDRPMEEMPVPAVSPIRGRVEARFRHSRDPSEVGGEGEVTARPSQSGFERPRTQLFGHACAAGCGHFCWAANQGLEESS</sequence>
<feature type="compositionally biased region" description="Polar residues" evidence="7">
    <location>
        <begin position="626"/>
        <end position="643"/>
    </location>
</feature>
<proteinExistence type="predicted"/>
<feature type="compositionally biased region" description="Low complexity" evidence="7">
    <location>
        <begin position="683"/>
        <end position="709"/>
    </location>
</feature>
<feature type="region of interest" description="Disordered" evidence="7">
    <location>
        <begin position="27"/>
        <end position="59"/>
    </location>
</feature>
<dbReference type="PROSITE" id="PS50082">
    <property type="entry name" value="WD_REPEATS_2"/>
    <property type="match status" value="2"/>
</dbReference>
<dbReference type="SUPFAM" id="SSF50978">
    <property type="entry name" value="WD40 repeat-like"/>
    <property type="match status" value="2"/>
</dbReference>
<feature type="compositionally biased region" description="Basic residues" evidence="7">
    <location>
        <begin position="824"/>
        <end position="845"/>
    </location>
</feature>
<feature type="region of interest" description="Disordered" evidence="7">
    <location>
        <begin position="891"/>
        <end position="945"/>
    </location>
</feature>
<dbReference type="PANTHER" id="PTHR46200:SF1">
    <property type="entry name" value="GATOR COMPLEX PROTEIN WDR24"/>
    <property type="match status" value="1"/>
</dbReference>
<keyword evidence="1 6" id="KW-0853">WD repeat</keyword>
<comment type="caution">
    <text evidence="8">The sequence shown here is derived from an EMBL/GenBank/DDBJ whole genome shotgun (WGS) entry which is preliminary data.</text>
</comment>
<dbReference type="PROSITE" id="PS50294">
    <property type="entry name" value="WD_REPEATS_REGION"/>
    <property type="match status" value="1"/>
</dbReference>